<evidence type="ECO:0000313" key="1">
    <source>
        <dbReference type="EMBL" id="KAG5386405.1"/>
    </source>
</evidence>
<dbReference type="EMBL" id="JADBGQ010000008">
    <property type="protein sequence ID" value="KAG5386405.1"/>
    <property type="molecule type" value="Genomic_DNA"/>
</dbReference>
<name>A0ABQ7LK99_BRACM</name>
<evidence type="ECO:0000313" key="2">
    <source>
        <dbReference type="Proteomes" id="UP000823674"/>
    </source>
</evidence>
<proteinExistence type="predicted"/>
<keyword evidence="2" id="KW-1185">Reference proteome</keyword>
<dbReference type="Proteomes" id="UP000823674">
    <property type="component" value="Chromosome A09"/>
</dbReference>
<accession>A0ABQ7LK99</accession>
<protein>
    <recommendedName>
        <fullName evidence="3">F-box associated domain-containing protein</fullName>
    </recommendedName>
</protein>
<organism evidence="1 2">
    <name type="scientific">Brassica rapa subsp. trilocularis</name>
    <dbReference type="NCBI Taxonomy" id="1813537"/>
    <lineage>
        <taxon>Eukaryota</taxon>
        <taxon>Viridiplantae</taxon>
        <taxon>Streptophyta</taxon>
        <taxon>Embryophyta</taxon>
        <taxon>Tracheophyta</taxon>
        <taxon>Spermatophyta</taxon>
        <taxon>Magnoliopsida</taxon>
        <taxon>eudicotyledons</taxon>
        <taxon>Gunneridae</taxon>
        <taxon>Pentapetalae</taxon>
        <taxon>rosids</taxon>
        <taxon>malvids</taxon>
        <taxon>Brassicales</taxon>
        <taxon>Brassicaceae</taxon>
        <taxon>Brassiceae</taxon>
        <taxon>Brassica</taxon>
    </lineage>
</organism>
<sequence length="133" mass="15436">MASKKKLQFVLTSFRIDIVNFITIIELELWGIAMELFYEVLPPSCFTKYSNKVYLWSLKDRLCLCEVEDLSDVDIWGLQQEGSSVKWEKFLSDSAFSKECFEHPYWMTGVLTCYQIYEDASTALCTKDLAALL</sequence>
<gene>
    <name evidence="1" type="primary">A09p065150.1_BraROA</name>
    <name evidence="1" type="ORF">IGI04_037875</name>
</gene>
<comment type="caution">
    <text evidence="1">The sequence shown here is derived from an EMBL/GenBank/DDBJ whole genome shotgun (WGS) entry which is preliminary data.</text>
</comment>
<reference evidence="1 2" key="1">
    <citation type="submission" date="2021-03" db="EMBL/GenBank/DDBJ databases">
        <authorList>
            <person name="King G.J."/>
            <person name="Bancroft I."/>
            <person name="Baten A."/>
            <person name="Bloomfield J."/>
            <person name="Borpatragohain P."/>
            <person name="He Z."/>
            <person name="Irish N."/>
            <person name="Irwin J."/>
            <person name="Liu K."/>
            <person name="Mauleon R.P."/>
            <person name="Moore J."/>
            <person name="Morris R."/>
            <person name="Ostergaard L."/>
            <person name="Wang B."/>
            <person name="Wells R."/>
        </authorList>
    </citation>
    <scope>NUCLEOTIDE SEQUENCE [LARGE SCALE GENOMIC DNA]</scope>
    <source>
        <strain evidence="1">R-o-18</strain>
        <tissue evidence="1">Leaf</tissue>
    </source>
</reference>
<evidence type="ECO:0008006" key="3">
    <source>
        <dbReference type="Google" id="ProtNLM"/>
    </source>
</evidence>